<dbReference type="InterPro" id="IPR036291">
    <property type="entry name" value="NAD(P)-bd_dom_sf"/>
</dbReference>
<sequence length="75" mass="8354">MSLEFAKSPVKLSCIAPGPVHTELHRDLAIHPSISRNITRPLNADDVAETIRWVMTQPSHINIPQIVVLPQDHSI</sequence>
<evidence type="ECO:0000313" key="2">
    <source>
        <dbReference type="Proteomes" id="UP000019202"/>
    </source>
</evidence>
<gene>
    <name evidence="1" type="ORF">XSR1_430016</name>
</gene>
<keyword evidence="1" id="KW-0560">Oxidoreductase</keyword>
<evidence type="ECO:0000313" key="1">
    <source>
        <dbReference type="EMBL" id="CDL84275.1"/>
    </source>
</evidence>
<dbReference type="EMBL" id="CBXF010000103">
    <property type="protein sequence ID" value="CDL84275.1"/>
    <property type="molecule type" value="Genomic_DNA"/>
</dbReference>
<dbReference type="GO" id="GO:0016491">
    <property type="term" value="F:oxidoreductase activity"/>
    <property type="evidence" value="ECO:0007669"/>
    <property type="project" value="UniProtKB-KW"/>
</dbReference>
<proteinExistence type="predicted"/>
<dbReference type="STRING" id="1427518.XSR1_430016"/>
<organism evidence="1 2">
    <name type="scientific">Xenorhabdus szentirmaii DSM 16338</name>
    <dbReference type="NCBI Taxonomy" id="1427518"/>
    <lineage>
        <taxon>Bacteria</taxon>
        <taxon>Pseudomonadati</taxon>
        <taxon>Pseudomonadota</taxon>
        <taxon>Gammaproteobacteria</taxon>
        <taxon>Enterobacterales</taxon>
        <taxon>Morganellaceae</taxon>
        <taxon>Xenorhabdus</taxon>
    </lineage>
</organism>
<dbReference type="AlphaFoldDB" id="W1J499"/>
<comment type="caution">
    <text evidence="1">The sequence shown here is derived from an EMBL/GenBank/DDBJ whole genome shotgun (WGS) entry which is preliminary data.</text>
</comment>
<protein>
    <submittedName>
        <fullName evidence="1">Enzyme</fullName>
        <ecNumber evidence="1">1.-.-.-</ecNumber>
    </submittedName>
</protein>
<name>W1J499_9GAMM</name>
<keyword evidence="2" id="KW-1185">Reference proteome</keyword>
<dbReference type="EC" id="1.-.-.-" evidence="1"/>
<dbReference type="SUPFAM" id="SSF51735">
    <property type="entry name" value="NAD(P)-binding Rossmann-fold domains"/>
    <property type="match status" value="1"/>
</dbReference>
<reference evidence="1" key="1">
    <citation type="submission" date="2013-11" db="EMBL/GenBank/DDBJ databases">
        <title>Draft genome sequence and annotation of the entomopathogenic bacteria, Xenorhabdus cabanillasi strain JM26 and Xenorhabdus szentirmai strain DSM 16338.</title>
        <authorList>
            <person name="Gualtieri M."/>
            <person name="Ogier J.C."/>
            <person name="Pages S."/>
            <person name="Givaudan A."/>
            <person name="Gaudriault S."/>
        </authorList>
    </citation>
    <scope>NUCLEOTIDE SEQUENCE [LARGE SCALE GENOMIC DNA]</scope>
    <source>
        <strain evidence="1">DSM 16338</strain>
    </source>
</reference>
<accession>W1J499</accession>
<dbReference type="Gene3D" id="3.40.50.720">
    <property type="entry name" value="NAD(P)-binding Rossmann-like Domain"/>
    <property type="match status" value="1"/>
</dbReference>
<dbReference type="Proteomes" id="UP000019202">
    <property type="component" value="Unassembled WGS sequence"/>
</dbReference>